<keyword evidence="6" id="KW-0808">Transferase</keyword>
<keyword evidence="8" id="KW-1185">Reference proteome</keyword>
<reference evidence="7 8" key="1">
    <citation type="submission" date="2018-01" db="EMBL/GenBank/DDBJ databases">
        <authorList>
            <person name="Clerissi C."/>
        </authorList>
    </citation>
    <scope>NUCLEOTIDE SEQUENCE [LARGE SCALE GENOMIC DNA]</scope>
    <source>
        <strain evidence="5">Cupriavidus taiwanensis STM 6082</strain>
        <strain evidence="6">Cupriavidus taiwanensis STM 6160</strain>
    </source>
</reference>
<dbReference type="CDD" id="cd06532">
    <property type="entry name" value="Glyco_transf_25"/>
    <property type="match status" value="1"/>
</dbReference>
<dbReference type="EMBL" id="OFTC01000028">
    <property type="protein sequence ID" value="SOZ37309.1"/>
    <property type="molecule type" value="Genomic_DNA"/>
</dbReference>
<evidence type="ECO:0000256" key="1">
    <source>
        <dbReference type="ARBA" id="ARBA00005068"/>
    </source>
</evidence>
<gene>
    <name evidence="5" type="primary">lgtE/B</name>
    <name evidence="5" type="ORF">CBM2605_A60553</name>
    <name evidence="6" type="ORF">CBM2607_10823</name>
</gene>
<name>A0A375H4T1_9BURK</name>
<evidence type="ECO:0000259" key="4">
    <source>
        <dbReference type="Pfam" id="PF01755"/>
    </source>
</evidence>
<keyword evidence="3" id="KW-0448">Lipopolysaccharide biosynthesis</keyword>
<proteinExistence type="predicted"/>
<evidence type="ECO:0000313" key="5">
    <source>
        <dbReference type="EMBL" id="SOZ37309.1"/>
    </source>
</evidence>
<comment type="pathway">
    <text evidence="2">Glycan metabolism; lacto-N-neotetraose biosynthesis.</text>
</comment>
<accession>A0A375H4T1</accession>
<dbReference type="GO" id="GO:0009103">
    <property type="term" value="P:lipopolysaccharide biosynthetic process"/>
    <property type="evidence" value="ECO:0007669"/>
    <property type="project" value="UniProtKB-KW"/>
</dbReference>
<dbReference type="UniPathway" id="UPA00501"/>
<feature type="domain" description="Glycosyl transferase family 25" evidence="4">
    <location>
        <begin position="26"/>
        <end position="202"/>
    </location>
</feature>
<evidence type="ECO:0000256" key="3">
    <source>
        <dbReference type="ARBA" id="ARBA00022985"/>
    </source>
</evidence>
<dbReference type="UniPathway" id="UPA00820"/>
<organism evidence="6 7">
    <name type="scientific">Cupriavidus neocaledonicus</name>
    <dbReference type="NCBI Taxonomy" id="1040979"/>
    <lineage>
        <taxon>Bacteria</taxon>
        <taxon>Pseudomonadati</taxon>
        <taxon>Pseudomonadota</taxon>
        <taxon>Betaproteobacteria</taxon>
        <taxon>Burkholderiales</taxon>
        <taxon>Burkholderiaceae</taxon>
        <taxon>Cupriavidus</taxon>
    </lineage>
</organism>
<evidence type="ECO:0000313" key="8">
    <source>
        <dbReference type="Proteomes" id="UP000256710"/>
    </source>
</evidence>
<dbReference type="EMBL" id="LT984806">
    <property type="protein sequence ID" value="SPD45886.1"/>
    <property type="molecule type" value="Genomic_DNA"/>
</dbReference>
<evidence type="ECO:0000256" key="2">
    <source>
        <dbReference type="ARBA" id="ARBA00005222"/>
    </source>
</evidence>
<sequence>MCRIDRRRIDLPFTPDRPARTGGGGMIGAYVINLETAQARRERIAGQLTRLGVPFQVFAAVNGRALAEDEVARRYDAQAASTSYRPMSRGEIGCALSHLGVYRKMLEDGASLALVLEDDALLGDDVPAVLEALASELDPDRPDVVLLSHVDKFTRWGIRPLGQRRKLVRRYGEWWRAHGYVVTRAAAERLVAGLQPTWCAADYWSAFERRGLVSVRAVVPYCIGLTELAEASSLETHRADLDATDKARRSVGYYLRRYVYQRFLFQVFVRPFLRVARQKRPG</sequence>
<dbReference type="Pfam" id="PF01755">
    <property type="entry name" value="Glyco_transf_25"/>
    <property type="match status" value="1"/>
</dbReference>
<evidence type="ECO:0000313" key="7">
    <source>
        <dbReference type="Proteomes" id="UP000255168"/>
    </source>
</evidence>
<dbReference type="InterPro" id="IPR002654">
    <property type="entry name" value="Glyco_trans_25"/>
</dbReference>
<dbReference type="Proteomes" id="UP000256710">
    <property type="component" value="Unassembled WGS sequence"/>
</dbReference>
<dbReference type="GO" id="GO:0016740">
    <property type="term" value="F:transferase activity"/>
    <property type="evidence" value="ECO:0007669"/>
    <property type="project" value="UniProtKB-KW"/>
</dbReference>
<protein>
    <submittedName>
        <fullName evidence="5 6">Glycosyl transferase</fullName>
        <ecNumber evidence="5">2.-.-.-</ecNumber>
    </submittedName>
</protein>
<comment type="pathway">
    <text evidence="1">Bacterial outer membrane biogenesis; lipooligosaccharide biosynthesis.</text>
</comment>
<evidence type="ECO:0000313" key="6">
    <source>
        <dbReference type="EMBL" id="SPD45886.1"/>
    </source>
</evidence>
<dbReference type="Proteomes" id="UP000255168">
    <property type="component" value="Chromosome I"/>
</dbReference>
<dbReference type="AlphaFoldDB" id="A0A375H4T1"/>
<dbReference type="EC" id="2.-.-.-" evidence="5"/>